<evidence type="ECO:0008006" key="4">
    <source>
        <dbReference type="Google" id="ProtNLM"/>
    </source>
</evidence>
<accession>A0A368HH29</accession>
<keyword evidence="3" id="KW-1185">Reference proteome</keyword>
<comment type="caution">
    <text evidence="2">The sequence shown here is derived from an EMBL/GenBank/DDBJ whole genome shotgun (WGS) entry which is preliminary data.</text>
</comment>
<name>A0A368HH29_9GAMM</name>
<reference evidence="2 3" key="1">
    <citation type="submission" date="2018-02" db="EMBL/GenBank/DDBJ databases">
        <title>Insights into the biology of acidophilic members of the Acidiferrobacteraceae family derived from comparative genomic analyses.</title>
        <authorList>
            <person name="Issotta F."/>
            <person name="Thyssen C."/>
            <person name="Mena C."/>
            <person name="Moya A."/>
            <person name="Bellenberg S."/>
            <person name="Sproer C."/>
            <person name="Covarrubias P.C."/>
            <person name="Sand W."/>
            <person name="Quatrini R."/>
            <person name="Vera M."/>
        </authorList>
    </citation>
    <scope>NUCLEOTIDE SEQUENCE [LARGE SCALE GENOMIC DNA]</scope>
    <source>
        <strain evidence="3">m-1</strain>
    </source>
</reference>
<dbReference type="RefSeq" id="WP_114282271.1">
    <property type="nucleotide sequence ID" value="NZ_PSYR01000001.1"/>
</dbReference>
<dbReference type="AlphaFoldDB" id="A0A368HH29"/>
<sequence length="237" mass="24778">MKIVVGLLLFANLALGLWNYTHGAVPHPLPRPIHPGRLRVVSRPAAAATAGTPKVAPVPPSAPLRAVPAPPGASRPRAASPLKKAAFTTPGRTIPATPARQCWELGPVRRRASAAALLRRSGVRGRVVSHPGPPAYRVYVPAGPPWPSAGALRRLGVAGAYVTHGPAGGEVLSLGVFLQKKAALQELQVLQAHRVAARMGPFGAPPRYYAEIRLPAASRGPFKKLTGIGYRRCAGGP</sequence>
<protein>
    <recommendedName>
        <fullName evidence="4">SPOR domain-containing protein</fullName>
    </recommendedName>
</protein>
<proteinExistence type="predicted"/>
<feature type="compositionally biased region" description="Low complexity" evidence="1">
    <location>
        <begin position="44"/>
        <end position="55"/>
    </location>
</feature>
<dbReference type="EMBL" id="PSYR01000001">
    <property type="protein sequence ID" value="RCN58694.1"/>
    <property type="molecule type" value="Genomic_DNA"/>
</dbReference>
<evidence type="ECO:0000313" key="3">
    <source>
        <dbReference type="Proteomes" id="UP000253250"/>
    </source>
</evidence>
<evidence type="ECO:0000256" key="1">
    <source>
        <dbReference type="SAM" id="MobiDB-lite"/>
    </source>
</evidence>
<organism evidence="2 3">
    <name type="scientific">Acidiferrobacter thiooxydans</name>
    <dbReference type="NCBI Taxonomy" id="163359"/>
    <lineage>
        <taxon>Bacteria</taxon>
        <taxon>Pseudomonadati</taxon>
        <taxon>Pseudomonadota</taxon>
        <taxon>Gammaproteobacteria</taxon>
        <taxon>Acidiferrobacterales</taxon>
        <taxon>Acidiferrobacteraceae</taxon>
        <taxon>Acidiferrobacter</taxon>
    </lineage>
</organism>
<gene>
    <name evidence="2" type="ORF">C4900_02670</name>
</gene>
<dbReference type="OrthoDB" id="9955845at2"/>
<dbReference type="Proteomes" id="UP000253250">
    <property type="component" value="Unassembled WGS sequence"/>
</dbReference>
<evidence type="ECO:0000313" key="2">
    <source>
        <dbReference type="EMBL" id="RCN58694.1"/>
    </source>
</evidence>
<feature type="compositionally biased region" description="Pro residues" evidence="1">
    <location>
        <begin position="56"/>
        <end position="73"/>
    </location>
</feature>
<feature type="region of interest" description="Disordered" evidence="1">
    <location>
        <begin position="44"/>
        <end position="83"/>
    </location>
</feature>